<sequence>MQQQLAAVFYESMVVHRSNRPLSGCSRVEKDTALPLSRSSRLYYTNVDLKNTYKKYRDSHPKEKSRQRSASKTLTDSFRQQPFPNRPIADFRSARPTSHVKRQNSPTAKLPIKCGTTIHSGRISLPRILKLSGSISARDLHACPGTSSARGPPPPARSIESPAGRVPTRGPPLSRPGPEPSPSRRLDTFRRTGIRGERSARRIRLTNHRVHPDGAPPSTRLPRATFCVTCLPHLRFEARVARMNRHRSVSPTVFLFIVRRDYVKRKIAHGNILAGPGRQSRLRPSH</sequence>
<evidence type="ECO:0000313" key="3">
    <source>
        <dbReference type="Proteomes" id="UP000299102"/>
    </source>
</evidence>
<comment type="caution">
    <text evidence="2">The sequence shown here is derived from an EMBL/GenBank/DDBJ whole genome shotgun (WGS) entry which is preliminary data.</text>
</comment>
<protein>
    <submittedName>
        <fullName evidence="2">Uncharacterized protein</fullName>
    </submittedName>
</protein>
<evidence type="ECO:0000256" key="1">
    <source>
        <dbReference type="SAM" id="MobiDB-lite"/>
    </source>
</evidence>
<dbReference type="EMBL" id="BGZK01001046">
    <property type="protein sequence ID" value="GBP69606.1"/>
    <property type="molecule type" value="Genomic_DNA"/>
</dbReference>
<feature type="compositionally biased region" description="Pro residues" evidence="1">
    <location>
        <begin position="169"/>
        <end position="181"/>
    </location>
</feature>
<dbReference type="AlphaFoldDB" id="A0A4C1Y147"/>
<gene>
    <name evidence="2" type="ORF">EVAR_88693_1</name>
</gene>
<feature type="region of interest" description="Disordered" evidence="1">
    <location>
        <begin position="140"/>
        <end position="187"/>
    </location>
</feature>
<feature type="compositionally biased region" description="Polar residues" evidence="1">
    <location>
        <begin position="70"/>
        <end position="83"/>
    </location>
</feature>
<evidence type="ECO:0000313" key="2">
    <source>
        <dbReference type="EMBL" id="GBP69606.1"/>
    </source>
</evidence>
<reference evidence="2 3" key="1">
    <citation type="journal article" date="2019" name="Commun. Biol.">
        <title>The bagworm genome reveals a unique fibroin gene that provides high tensile strength.</title>
        <authorList>
            <person name="Kono N."/>
            <person name="Nakamura H."/>
            <person name="Ohtoshi R."/>
            <person name="Tomita M."/>
            <person name="Numata K."/>
            <person name="Arakawa K."/>
        </authorList>
    </citation>
    <scope>NUCLEOTIDE SEQUENCE [LARGE SCALE GENOMIC DNA]</scope>
</reference>
<organism evidence="2 3">
    <name type="scientific">Eumeta variegata</name>
    <name type="common">Bagworm moth</name>
    <name type="synonym">Eumeta japonica</name>
    <dbReference type="NCBI Taxonomy" id="151549"/>
    <lineage>
        <taxon>Eukaryota</taxon>
        <taxon>Metazoa</taxon>
        <taxon>Ecdysozoa</taxon>
        <taxon>Arthropoda</taxon>
        <taxon>Hexapoda</taxon>
        <taxon>Insecta</taxon>
        <taxon>Pterygota</taxon>
        <taxon>Neoptera</taxon>
        <taxon>Endopterygota</taxon>
        <taxon>Lepidoptera</taxon>
        <taxon>Glossata</taxon>
        <taxon>Ditrysia</taxon>
        <taxon>Tineoidea</taxon>
        <taxon>Psychidae</taxon>
        <taxon>Oiketicinae</taxon>
        <taxon>Eumeta</taxon>
    </lineage>
</organism>
<proteinExistence type="predicted"/>
<name>A0A4C1Y147_EUMVA</name>
<dbReference type="Proteomes" id="UP000299102">
    <property type="component" value="Unassembled WGS sequence"/>
</dbReference>
<keyword evidence="3" id="KW-1185">Reference proteome</keyword>
<feature type="region of interest" description="Disordered" evidence="1">
    <location>
        <begin position="54"/>
        <end position="113"/>
    </location>
</feature>
<accession>A0A4C1Y147</accession>
<feature type="compositionally biased region" description="Basic and acidic residues" evidence="1">
    <location>
        <begin position="55"/>
        <end position="66"/>
    </location>
</feature>